<accession>A0A839QCQ1</accession>
<protein>
    <submittedName>
        <fullName evidence="2">Uncharacterized protein</fullName>
    </submittedName>
</protein>
<evidence type="ECO:0000256" key="1">
    <source>
        <dbReference type="SAM" id="Phobius"/>
    </source>
</evidence>
<dbReference type="RefSeq" id="WP_183470163.1">
    <property type="nucleotide sequence ID" value="NZ_JACHVU010000007.1"/>
</dbReference>
<sequence>MAEMAEGTPSSDDPFNETVATTGLFLIITAIISLAFALASWGLSEVLIAAFAGAIALVSFAASILCFKTEATETAPATAEAPV</sequence>
<dbReference type="EMBL" id="JACHVU010000007">
    <property type="protein sequence ID" value="MBB2991966.1"/>
    <property type="molecule type" value="Genomic_DNA"/>
</dbReference>
<evidence type="ECO:0000313" key="2">
    <source>
        <dbReference type="EMBL" id="MBB2991966.1"/>
    </source>
</evidence>
<organism evidence="2 3">
    <name type="scientific">Mycolicibacterium iranicum</name>
    <name type="common">Mycobacterium iranicum</name>
    <dbReference type="NCBI Taxonomy" id="912594"/>
    <lineage>
        <taxon>Bacteria</taxon>
        <taxon>Bacillati</taxon>
        <taxon>Actinomycetota</taxon>
        <taxon>Actinomycetes</taxon>
        <taxon>Mycobacteriales</taxon>
        <taxon>Mycobacteriaceae</taxon>
        <taxon>Mycolicibacterium</taxon>
    </lineage>
</organism>
<dbReference type="Proteomes" id="UP000550501">
    <property type="component" value="Unassembled WGS sequence"/>
</dbReference>
<comment type="caution">
    <text evidence="2">The sequence shown here is derived from an EMBL/GenBank/DDBJ whole genome shotgun (WGS) entry which is preliminary data.</text>
</comment>
<keyword evidence="3" id="KW-1185">Reference proteome</keyword>
<proteinExistence type="predicted"/>
<keyword evidence="1" id="KW-1133">Transmembrane helix</keyword>
<keyword evidence="1" id="KW-0472">Membrane</keyword>
<evidence type="ECO:0000313" key="3">
    <source>
        <dbReference type="Proteomes" id="UP000550501"/>
    </source>
</evidence>
<name>A0A839QCQ1_MYCIR</name>
<keyword evidence="1" id="KW-0812">Transmembrane</keyword>
<reference evidence="2 3" key="1">
    <citation type="submission" date="2020-08" db="EMBL/GenBank/DDBJ databases">
        <title>The Agave Microbiome: Exploring the role of microbial communities in plant adaptations to desert environments.</title>
        <authorList>
            <person name="Partida-Martinez L.P."/>
        </authorList>
    </citation>
    <scope>NUCLEOTIDE SEQUENCE [LARGE SCALE GENOMIC DNA]</scope>
    <source>
        <strain evidence="2 3">AT2.18</strain>
    </source>
</reference>
<gene>
    <name evidence="2" type="ORF">FHR72_003456</name>
</gene>
<feature type="transmembrane region" description="Helical" evidence="1">
    <location>
        <begin position="20"/>
        <end position="39"/>
    </location>
</feature>
<feature type="transmembrane region" description="Helical" evidence="1">
    <location>
        <begin position="46"/>
        <end position="65"/>
    </location>
</feature>
<dbReference type="AlphaFoldDB" id="A0A839QCQ1"/>